<gene>
    <name evidence="1" type="ORF">H310_15342</name>
</gene>
<accession>A0A024T8B4</accession>
<dbReference type="EMBL" id="KI914322">
    <property type="protein sequence ID" value="ETV89821.1"/>
    <property type="molecule type" value="Genomic_DNA"/>
</dbReference>
<dbReference type="GeneID" id="20092392"/>
<sequence length="227" mass="26460">MELKRFMEFSGRTEELNDPNFTETNLLDVTPEDIRRYFNLKAFGTTAPTSASLPTHARANTLKSMKKMLSAFMPRRMIPWDEIRREGNPTRSVVVNDVIKLVMKCEVQRQGVESKARRPIEFTEFMNALKVIRLCSEFSELDRYRLGSVITLQWHLVARVDDMMKLCLREFSFNPSHQLTLLCQMRWSKKISEDREAPHQIVLASMDDRLCPLLNLAVYMDTLVDPL</sequence>
<organism evidence="1">
    <name type="scientific">Aphanomyces invadans</name>
    <dbReference type="NCBI Taxonomy" id="157072"/>
    <lineage>
        <taxon>Eukaryota</taxon>
        <taxon>Sar</taxon>
        <taxon>Stramenopiles</taxon>
        <taxon>Oomycota</taxon>
        <taxon>Saprolegniomycetes</taxon>
        <taxon>Saprolegniales</taxon>
        <taxon>Verrucalvaceae</taxon>
        <taxon>Aphanomyces</taxon>
    </lineage>
</organism>
<protein>
    <submittedName>
        <fullName evidence="1">Uncharacterized protein</fullName>
    </submittedName>
</protein>
<proteinExistence type="predicted"/>
<dbReference type="AlphaFoldDB" id="A0A024T8B4"/>
<dbReference type="VEuPathDB" id="FungiDB:H310_15342"/>
<name>A0A024T8B4_9STRA</name>
<feature type="non-terminal residue" evidence="1">
    <location>
        <position position="227"/>
    </location>
</feature>
<dbReference type="RefSeq" id="XP_008881547.1">
    <property type="nucleotide sequence ID" value="XM_008883325.1"/>
</dbReference>
<evidence type="ECO:0000313" key="1">
    <source>
        <dbReference type="EMBL" id="ETV89821.1"/>
    </source>
</evidence>
<reference evidence="1" key="1">
    <citation type="submission" date="2013-12" db="EMBL/GenBank/DDBJ databases">
        <title>The Genome Sequence of Aphanomyces invadans NJM9701.</title>
        <authorList>
            <consortium name="The Broad Institute Genomics Platform"/>
            <person name="Russ C."/>
            <person name="Tyler B."/>
            <person name="van West P."/>
            <person name="Dieguez-Uribeondo J."/>
            <person name="Young S.K."/>
            <person name="Zeng Q."/>
            <person name="Gargeya S."/>
            <person name="Fitzgerald M."/>
            <person name="Abouelleil A."/>
            <person name="Alvarado L."/>
            <person name="Chapman S.B."/>
            <person name="Gainer-Dewar J."/>
            <person name="Goldberg J."/>
            <person name="Griggs A."/>
            <person name="Gujja S."/>
            <person name="Hansen M."/>
            <person name="Howarth C."/>
            <person name="Imamovic A."/>
            <person name="Ireland A."/>
            <person name="Larimer J."/>
            <person name="McCowan C."/>
            <person name="Murphy C."/>
            <person name="Pearson M."/>
            <person name="Poon T.W."/>
            <person name="Priest M."/>
            <person name="Roberts A."/>
            <person name="Saif S."/>
            <person name="Shea T."/>
            <person name="Sykes S."/>
            <person name="Wortman J."/>
            <person name="Nusbaum C."/>
            <person name="Birren B."/>
        </authorList>
    </citation>
    <scope>NUCLEOTIDE SEQUENCE [LARGE SCALE GENOMIC DNA]</scope>
    <source>
        <strain evidence="1">NJM9701</strain>
    </source>
</reference>
<dbReference type="OrthoDB" id="77597at2759"/>
<dbReference type="eggNOG" id="ENOG502SNN2">
    <property type="taxonomic scope" value="Eukaryota"/>
</dbReference>